<accession>A0ABU7UM86</accession>
<evidence type="ECO:0008006" key="4">
    <source>
        <dbReference type="Google" id="ProtNLM"/>
    </source>
</evidence>
<evidence type="ECO:0000313" key="2">
    <source>
        <dbReference type="EMBL" id="MEF2111949.1"/>
    </source>
</evidence>
<reference evidence="2 3" key="1">
    <citation type="submission" date="2023-11" db="EMBL/GenBank/DDBJ databases">
        <title>Draft genome sequence of a psychrophilic Clostridium strain from permafrost water brine.</title>
        <authorList>
            <person name="Shcherbakova V.A."/>
            <person name="Trubitsyn V.E."/>
            <person name="Zakharyuk A.G."/>
        </authorList>
    </citation>
    <scope>NUCLEOTIDE SEQUENCE [LARGE SCALE GENOMIC DNA]</scope>
    <source>
        <strain evidence="2 3">14F</strain>
    </source>
</reference>
<evidence type="ECO:0000313" key="3">
    <source>
        <dbReference type="Proteomes" id="UP001498469"/>
    </source>
</evidence>
<keyword evidence="1" id="KW-1133">Transmembrane helix</keyword>
<dbReference type="Proteomes" id="UP001498469">
    <property type="component" value="Unassembled WGS sequence"/>
</dbReference>
<proteinExistence type="predicted"/>
<comment type="caution">
    <text evidence="2">The sequence shown here is derived from an EMBL/GenBank/DDBJ whole genome shotgun (WGS) entry which is preliminary data.</text>
</comment>
<name>A0ABU7UM86_9CLOT</name>
<feature type="transmembrane region" description="Helical" evidence="1">
    <location>
        <begin position="25"/>
        <end position="47"/>
    </location>
</feature>
<dbReference type="EMBL" id="JAZHFS010000004">
    <property type="protein sequence ID" value="MEF2111949.1"/>
    <property type="molecule type" value="Genomic_DNA"/>
</dbReference>
<dbReference type="RefSeq" id="WP_331701760.1">
    <property type="nucleotide sequence ID" value="NZ_JAZHFS010000004.1"/>
</dbReference>
<keyword evidence="1" id="KW-0812">Transmembrane</keyword>
<keyword evidence="3" id="KW-1185">Reference proteome</keyword>
<sequence>MPLVSSKIINEVSGFQFDMGIWRPYAVMVSMVLVLIVFGMLLSHVVCREEI</sequence>
<organism evidence="2 3">
    <name type="scientific">Clostridium frigoriphilum</name>
    <dbReference type="NCBI Taxonomy" id="443253"/>
    <lineage>
        <taxon>Bacteria</taxon>
        <taxon>Bacillati</taxon>
        <taxon>Bacillota</taxon>
        <taxon>Clostridia</taxon>
        <taxon>Eubacteriales</taxon>
        <taxon>Clostridiaceae</taxon>
        <taxon>Clostridium</taxon>
    </lineage>
</organism>
<protein>
    <recommendedName>
        <fullName evidence="4">ABC-2 type transport system permease protein</fullName>
    </recommendedName>
</protein>
<gene>
    <name evidence="2" type="ORF">SJI18_06455</name>
</gene>
<evidence type="ECO:0000256" key="1">
    <source>
        <dbReference type="SAM" id="Phobius"/>
    </source>
</evidence>
<keyword evidence="1" id="KW-0472">Membrane</keyword>